<dbReference type="FunFam" id="3.40.50.300:FF:000022">
    <property type="entry name" value="Signal recognition particle 54 kDa subunit"/>
    <property type="match status" value="1"/>
</dbReference>
<dbReference type="SMART" id="SM00963">
    <property type="entry name" value="SRP54_N"/>
    <property type="match status" value="1"/>
</dbReference>
<dbReference type="GO" id="GO:0005783">
    <property type="term" value="C:endoplasmic reticulum"/>
    <property type="evidence" value="ECO:0007669"/>
    <property type="project" value="UniProtKB-SubCell"/>
</dbReference>
<dbReference type="GO" id="GO:0003924">
    <property type="term" value="F:GTPase activity"/>
    <property type="evidence" value="ECO:0007669"/>
    <property type="project" value="UniProtKB-UniRule"/>
</dbReference>
<comment type="catalytic activity">
    <reaction evidence="12">
        <text>GTP + H2O = GDP + phosphate + H(+)</text>
        <dbReference type="Rhea" id="RHEA:19669"/>
        <dbReference type="ChEBI" id="CHEBI:15377"/>
        <dbReference type="ChEBI" id="CHEBI:15378"/>
        <dbReference type="ChEBI" id="CHEBI:37565"/>
        <dbReference type="ChEBI" id="CHEBI:43474"/>
        <dbReference type="ChEBI" id="CHEBI:58189"/>
        <dbReference type="EC" id="3.6.5.4"/>
    </reaction>
    <physiologicalReaction direction="left-to-right" evidence="12">
        <dbReference type="Rhea" id="RHEA:19670"/>
    </physiologicalReaction>
</comment>
<dbReference type="GO" id="GO:0006616">
    <property type="term" value="P:SRP-dependent cotranslational protein targeting to membrane, translocation"/>
    <property type="evidence" value="ECO:0007669"/>
    <property type="project" value="TreeGrafter"/>
</dbReference>
<dbReference type="PANTHER" id="PTHR11564">
    <property type="entry name" value="SIGNAL RECOGNITION PARTICLE 54K PROTEIN SRP54"/>
    <property type="match status" value="1"/>
</dbReference>
<protein>
    <recommendedName>
        <fullName evidence="13">Signal recognition particle 54 kDa protein</fullName>
    </recommendedName>
</protein>
<name>A0A6B2L306_9EUKA</name>
<dbReference type="Pfam" id="PF02978">
    <property type="entry name" value="SRP_SPB"/>
    <property type="match status" value="1"/>
</dbReference>
<dbReference type="HAMAP" id="MF_00306">
    <property type="entry name" value="SRP54"/>
    <property type="match status" value="1"/>
</dbReference>
<dbReference type="InterPro" id="IPR013822">
    <property type="entry name" value="Signal_recog_particl_SRP54_hlx"/>
</dbReference>
<dbReference type="InterPro" id="IPR006325">
    <property type="entry name" value="SRP54_euk"/>
</dbReference>
<evidence type="ECO:0000256" key="6">
    <source>
        <dbReference type="ARBA" id="ARBA00022801"/>
    </source>
</evidence>
<dbReference type="PANTHER" id="PTHR11564:SF5">
    <property type="entry name" value="SIGNAL RECOGNITION PARTICLE SUBUNIT SRP54"/>
    <property type="match status" value="1"/>
</dbReference>
<reference evidence="15" key="1">
    <citation type="journal article" date="2020" name="J. Eukaryot. Microbiol.">
        <title>De novo Sequencing, Assembly and Annotation of the Transcriptome for the Free-Living Testate Amoeba Arcella intermedia.</title>
        <authorList>
            <person name="Ribeiro G.M."/>
            <person name="Porfirio-Sousa A.L."/>
            <person name="Maurer-Alcala X.X."/>
            <person name="Katz L.A."/>
            <person name="Lahr D.J.G."/>
        </authorList>
    </citation>
    <scope>NUCLEOTIDE SEQUENCE</scope>
</reference>
<keyword evidence="10 13" id="KW-0733">Signal recognition particle</keyword>
<keyword evidence="5 13" id="KW-0547">Nucleotide-binding</keyword>
<evidence type="ECO:0000256" key="10">
    <source>
        <dbReference type="ARBA" id="ARBA00023135"/>
    </source>
</evidence>
<dbReference type="SMART" id="SM00382">
    <property type="entry name" value="AAA"/>
    <property type="match status" value="1"/>
</dbReference>
<dbReference type="Pfam" id="PF00448">
    <property type="entry name" value="SRP54"/>
    <property type="match status" value="1"/>
</dbReference>
<evidence type="ECO:0000256" key="12">
    <source>
        <dbReference type="ARBA" id="ARBA00048157"/>
    </source>
</evidence>
<keyword evidence="8 13" id="KW-0694">RNA-binding</keyword>
<dbReference type="GO" id="GO:0030942">
    <property type="term" value="F:endoplasmic reticulum signal peptide binding"/>
    <property type="evidence" value="ECO:0007669"/>
    <property type="project" value="TreeGrafter"/>
</dbReference>
<keyword evidence="4 13" id="KW-0963">Cytoplasm</keyword>
<dbReference type="NCBIfam" id="TIGR01425">
    <property type="entry name" value="SRP54_euk"/>
    <property type="match status" value="1"/>
</dbReference>
<dbReference type="SUPFAM" id="SSF52540">
    <property type="entry name" value="P-loop containing nucleoside triphosphate hydrolases"/>
    <property type="match status" value="1"/>
</dbReference>
<dbReference type="InterPro" id="IPR003593">
    <property type="entry name" value="AAA+_ATPase"/>
</dbReference>
<dbReference type="InterPro" id="IPR022941">
    <property type="entry name" value="SRP54"/>
</dbReference>
<dbReference type="SMART" id="SM00962">
    <property type="entry name" value="SRP54"/>
    <property type="match status" value="1"/>
</dbReference>
<evidence type="ECO:0000256" key="13">
    <source>
        <dbReference type="RuleBase" id="RU364034"/>
    </source>
</evidence>
<evidence type="ECO:0000313" key="15">
    <source>
        <dbReference type="EMBL" id="NDV31301.1"/>
    </source>
</evidence>
<sequence>MVLAELSQKITAALRNMRNATVIDEAVIDEMLKEICNALLASDVNIKTVVTLRTNIKKSLNLDEMAVGIDKRRAIKTIVHQELVKLLDPGVPVWKPQKGKTNVVMFVGLQGSGKTTTVTKMAAYYKRKGWRPALVCCDTFRAGAFDQLAQNATRAKIPFYGSHSERDPVALAQTGVEKFKEAGYDIIIVDTSGRHKQEASLFEEMEQVAQIIKPNLIVFVMDGSIGQAAVDQAQAFKEKVDIGAVILTKLDGHAKGGGALSAVAATQSPIIFIGTGEDFHDLQEFEPKSFVSRLLGMGDIDGINNLLKEVVPKESQTKLTKRLQEGKFSLRDMKEQFQSMLKMGPLDQVLGMLPMDTGLGQLLKGAKGDAGHQKIKAYMTIMDSMNDEELDVPKTLNPSRINRVARGSGRSVKEVNELLIQYKQFEKVAARFKHFRPPRAGANVNVNQIQNMMPPQLLKQMGGASGLTSLIRQMGKEGMKM</sequence>
<comment type="similarity">
    <text evidence="3 13">Belongs to the GTP-binding SRP family. SRP54 subfamily.</text>
</comment>
<dbReference type="GO" id="GO:0005525">
    <property type="term" value="F:GTP binding"/>
    <property type="evidence" value="ECO:0007669"/>
    <property type="project" value="UniProtKB-UniRule"/>
</dbReference>
<dbReference type="GO" id="GO:0008312">
    <property type="term" value="F:7S RNA binding"/>
    <property type="evidence" value="ECO:0007669"/>
    <property type="project" value="UniProtKB-UniRule"/>
</dbReference>
<feature type="domain" description="SRP54-type proteins GTP-binding" evidence="14">
    <location>
        <begin position="269"/>
        <end position="282"/>
    </location>
</feature>
<evidence type="ECO:0000256" key="11">
    <source>
        <dbReference type="ARBA" id="ARBA00023274"/>
    </source>
</evidence>
<dbReference type="SUPFAM" id="SSF47446">
    <property type="entry name" value="Signal peptide-binding domain"/>
    <property type="match status" value="1"/>
</dbReference>
<dbReference type="GO" id="GO:0005786">
    <property type="term" value="C:signal recognition particle, endoplasmic reticulum targeting"/>
    <property type="evidence" value="ECO:0007669"/>
    <property type="project" value="UniProtKB-UniRule"/>
</dbReference>
<keyword evidence="7" id="KW-0256">Endoplasmic reticulum</keyword>
<organism evidence="15">
    <name type="scientific">Arcella intermedia</name>
    <dbReference type="NCBI Taxonomy" id="1963864"/>
    <lineage>
        <taxon>Eukaryota</taxon>
        <taxon>Amoebozoa</taxon>
        <taxon>Tubulinea</taxon>
        <taxon>Elardia</taxon>
        <taxon>Arcellinida</taxon>
        <taxon>Sphaerothecina</taxon>
        <taxon>Arcellidae</taxon>
        <taxon>Arcella</taxon>
    </lineage>
</organism>
<dbReference type="InterPro" id="IPR036225">
    <property type="entry name" value="SRP/SRP_N"/>
</dbReference>
<dbReference type="CDD" id="cd17875">
    <property type="entry name" value="SRP54_G"/>
    <property type="match status" value="1"/>
</dbReference>
<proteinExistence type="inferred from homology"/>
<dbReference type="InterPro" id="IPR036891">
    <property type="entry name" value="Signal_recog_part_SRP54_M_sf"/>
</dbReference>
<evidence type="ECO:0000256" key="1">
    <source>
        <dbReference type="ARBA" id="ARBA00004240"/>
    </source>
</evidence>
<dbReference type="Pfam" id="PF02881">
    <property type="entry name" value="SRP54_N"/>
    <property type="match status" value="1"/>
</dbReference>
<evidence type="ECO:0000259" key="14">
    <source>
        <dbReference type="PROSITE" id="PS00300"/>
    </source>
</evidence>
<dbReference type="AlphaFoldDB" id="A0A6B2L306"/>
<evidence type="ECO:0000256" key="7">
    <source>
        <dbReference type="ARBA" id="ARBA00022824"/>
    </source>
</evidence>
<evidence type="ECO:0000256" key="9">
    <source>
        <dbReference type="ARBA" id="ARBA00023134"/>
    </source>
</evidence>
<dbReference type="Gene3D" id="3.40.50.300">
    <property type="entry name" value="P-loop containing nucleotide triphosphate hydrolases"/>
    <property type="match status" value="1"/>
</dbReference>
<comment type="domain">
    <text evidence="13">The M domain binds the 7SL RNA in presence of SRP19 and binds the signal sequence of presecretory proteins.</text>
</comment>
<dbReference type="FunFam" id="1.20.120.140:FF:000001">
    <property type="entry name" value="Signal recognition particle GTPase"/>
    <property type="match status" value="1"/>
</dbReference>
<dbReference type="SUPFAM" id="SSF47364">
    <property type="entry name" value="Domain of the SRP/SRP receptor G-proteins"/>
    <property type="match status" value="1"/>
</dbReference>
<keyword evidence="11 13" id="KW-0687">Ribonucleoprotein</keyword>
<dbReference type="EMBL" id="GIBP01002332">
    <property type="protein sequence ID" value="NDV31301.1"/>
    <property type="molecule type" value="Transcribed_RNA"/>
</dbReference>
<dbReference type="Gene3D" id="1.10.260.30">
    <property type="entry name" value="Signal recognition particle, SRP54 subunit, M-domain"/>
    <property type="match status" value="1"/>
</dbReference>
<evidence type="ECO:0000256" key="4">
    <source>
        <dbReference type="ARBA" id="ARBA00022490"/>
    </source>
</evidence>
<dbReference type="PROSITE" id="PS00300">
    <property type="entry name" value="SRP54"/>
    <property type="match status" value="1"/>
</dbReference>
<dbReference type="InterPro" id="IPR004125">
    <property type="entry name" value="Signal_recog_particle_SRP54_M"/>
</dbReference>
<evidence type="ECO:0000256" key="5">
    <source>
        <dbReference type="ARBA" id="ARBA00022741"/>
    </source>
</evidence>
<accession>A0A6B2L306</accession>
<dbReference type="InterPro" id="IPR042101">
    <property type="entry name" value="SRP54_N_sf"/>
</dbReference>
<keyword evidence="6" id="KW-0378">Hydrolase</keyword>
<evidence type="ECO:0000256" key="3">
    <source>
        <dbReference type="ARBA" id="ARBA00005450"/>
    </source>
</evidence>
<evidence type="ECO:0000256" key="8">
    <source>
        <dbReference type="ARBA" id="ARBA00022884"/>
    </source>
</evidence>
<comment type="domain">
    <text evidence="13">The NG domain, also named G domain, is a special guanosine triphosphatase (GTPase) domain, which binds GTP and forms a guanosine 5'-triphosphate (GTP)-dependent complex with a homologous NG domain in the SRP receptor subunit SRPRA. The two NG domains undergo cooperative rearrangements upon their assembly, which culminate in the reciprocal activation of the GTPase activity of one another. SRP receptor compaction upon binding with cargo-loaded SRP and GTPase rearrangement drive SRP-mediated cotranslational protein translocation into the ER.</text>
</comment>
<evidence type="ECO:0000256" key="2">
    <source>
        <dbReference type="ARBA" id="ARBA00004496"/>
    </source>
</evidence>
<comment type="subcellular location">
    <subcellularLocation>
        <location evidence="2 13">Cytoplasm</location>
    </subcellularLocation>
    <subcellularLocation>
        <location evidence="1">Endoplasmic reticulum</location>
    </subcellularLocation>
</comment>
<dbReference type="GO" id="GO:0005829">
    <property type="term" value="C:cytosol"/>
    <property type="evidence" value="ECO:0007669"/>
    <property type="project" value="TreeGrafter"/>
</dbReference>
<dbReference type="Gene3D" id="1.20.120.140">
    <property type="entry name" value="Signal recognition particle SRP54, nucleotide-binding domain"/>
    <property type="match status" value="1"/>
</dbReference>
<comment type="function">
    <text evidence="13">Component of the signal recognition particle (SRP) complex, a ribonucleoprotein complex that mediates the cotranslational targeting of secretory and membrane proteins to the endoplasmic reticulum (ER).</text>
</comment>
<keyword evidence="9 13" id="KW-0342">GTP-binding</keyword>
<dbReference type="InterPro" id="IPR000897">
    <property type="entry name" value="SRP54_GTPase_dom"/>
</dbReference>
<dbReference type="InterPro" id="IPR027417">
    <property type="entry name" value="P-loop_NTPase"/>
</dbReference>